<keyword evidence="8 12" id="KW-0411">Iron-sulfur</keyword>
<dbReference type="InterPro" id="IPR014434">
    <property type="entry name" value="Monothiol_GRX"/>
</dbReference>
<dbReference type="Pfam" id="PF00462">
    <property type="entry name" value="Glutaredoxin"/>
    <property type="match status" value="1"/>
</dbReference>
<name>A0A6A7GD56_9CRUS</name>
<evidence type="ECO:0000256" key="6">
    <source>
        <dbReference type="ARBA" id="ARBA00022723"/>
    </source>
</evidence>
<dbReference type="AlphaFoldDB" id="A0A6A7GD56"/>
<dbReference type="NCBIfam" id="TIGR00365">
    <property type="entry name" value="Grx4 family monothiol glutaredoxin"/>
    <property type="match status" value="1"/>
</dbReference>
<evidence type="ECO:0000256" key="12">
    <source>
        <dbReference type="PIRSR" id="PIRSR005894-2"/>
    </source>
</evidence>
<dbReference type="PROSITE" id="PS51354">
    <property type="entry name" value="GLUTAREDOXIN_2"/>
    <property type="match status" value="1"/>
</dbReference>
<evidence type="ECO:0000256" key="1">
    <source>
        <dbReference type="ARBA" id="ARBA00004496"/>
    </source>
</evidence>
<dbReference type="InterPro" id="IPR033658">
    <property type="entry name" value="GRX_PICOT-like"/>
</dbReference>
<keyword evidence="5 12" id="KW-0001">2Fe-2S</keyword>
<comment type="subcellular location">
    <subcellularLocation>
        <location evidence="1">Cytoplasm</location>
    </subcellularLocation>
</comment>
<dbReference type="PIRSF" id="PIRSF005894">
    <property type="entry name" value="Monothiol_GRX"/>
    <property type="match status" value="1"/>
</dbReference>
<keyword evidence="9" id="KW-0676">Redox-active center</keyword>
<evidence type="ECO:0000256" key="3">
    <source>
        <dbReference type="ARBA" id="ARBA00011738"/>
    </source>
</evidence>
<evidence type="ECO:0000256" key="5">
    <source>
        <dbReference type="ARBA" id="ARBA00022714"/>
    </source>
</evidence>
<evidence type="ECO:0000313" key="14">
    <source>
        <dbReference type="EMBL" id="LAC28559.1"/>
    </source>
</evidence>
<dbReference type="EMBL" id="IACT01009449">
    <property type="protein sequence ID" value="LAC28559.1"/>
    <property type="molecule type" value="mRNA"/>
</dbReference>
<evidence type="ECO:0000256" key="8">
    <source>
        <dbReference type="ARBA" id="ARBA00023014"/>
    </source>
</evidence>
<keyword evidence="4" id="KW-0963">Cytoplasm</keyword>
<dbReference type="PANTHER" id="PTHR10293:SF72">
    <property type="entry name" value="MONOTHIOL GLUTAREDOXIN-S14, CHLOROPLASTIC"/>
    <property type="match status" value="1"/>
</dbReference>
<reference evidence="14" key="1">
    <citation type="submission" date="2017-11" db="EMBL/GenBank/DDBJ databases">
        <title>The sensing device of the deep-sea amphipod.</title>
        <authorList>
            <person name="Kobayashi H."/>
            <person name="Nagahama T."/>
            <person name="Arai W."/>
            <person name="Sasagawa Y."/>
            <person name="Umeda M."/>
            <person name="Hayashi T."/>
            <person name="Nikaido I."/>
            <person name="Watanabe H."/>
            <person name="Oguri K."/>
            <person name="Kitazato H."/>
            <person name="Fujioka K."/>
            <person name="Kido Y."/>
            <person name="Takami H."/>
        </authorList>
    </citation>
    <scope>NUCLEOTIDE SEQUENCE</scope>
    <source>
        <tissue evidence="14">Whole body</tissue>
    </source>
</reference>
<sequence length="106" mass="11775">METLDKIKKQINDNSVLLYMKGSPKLPNCGFSSQASKALMQCGAPFAYVDILLNPDIRAELPKYADWPTFPQLWVAGELIGGCDIILEMFQSGELQPIIQNATKKN</sequence>
<dbReference type="GO" id="GO:0051537">
    <property type="term" value="F:2 iron, 2 sulfur cluster binding"/>
    <property type="evidence" value="ECO:0007669"/>
    <property type="project" value="UniProtKB-KW"/>
</dbReference>
<dbReference type="SUPFAM" id="SSF52833">
    <property type="entry name" value="Thioredoxin-like"/>
    <property type="match status" value="1"/>
</dbReference>
<dbReference type="Gene3D" id="3.40.30.10">
    <property type="entry name" value="Glutaredoxin"/>
    <property type="match status" value="1"/>
</dbReference>
<feature type="binding site" evidence="11">
    <location>
        <position position="70"/>
    </location>
    <ligand>
        <name>glutathione</name>
        <dbReference type="ChEBI" id="CHEBI:57925"/>
    </ligand>
</feature>
<feature type="binding site" evidence="11">
    <location>
        <position position="58"/>
    </location>
    <ligand>
        <name>glutathione</name>
        <dbReference type="ChEBI" id="CHEBI:57925"/>
    </ligand>
</feature>
<evidence type="ECO:0000256" key="4">
    <source>
        <dbReference type="ARBA" id="ARBA00022490"/>
    </source>
</evidence>
<dbReference type="InterPro" id="IPR002109">
    <property type="entry name" value="Glutaredoxin"/>
</dbReference>
<dbReference type="InterPro" id="IPR036249">
    <property type="entry name" value="Thioredoxin-like_sf"/>
</dbReference>
<dbReference type="InterPro" id="IPR004480">
    <property type="entry name" value="Monothiol_GRX-rel"/>
</dbReference>
<feature type="binding site" evidence="11">
    <location>
        <position position="21"/>
    </location>
    <ligand>
        <name>glutathione</name>
        <dbReference type="ChEBI" id="CHEBI:57925"/>
    </ligand>
</feature>
<evidence type="ECO:0000256" key="11">
    <source>
        <dbReference type="PIRSR" id="PIRSR005894-1"/>
    </source>
</evidence>
<dbReference type="GO" id="GO:0005737">
    <property type="term" value="C:cytoplasm"/>
    <property type="evidence" value="ECO:0007669"/>
    <property type="project" value="UniProtKB-SubCell"/>
</dbReference>
<dbReference type="FunFam" id="3.40.30.10:FF:000006">
    <property type="entry name" value="Glutaredoxin"/>
    <property type="match status" value="1"/>
</dbReference>
<dbReference type="CDD" id="cd03028">
    <property type="entry name" value="GRX_PICOT_like"/>
    <property type="match status" value="1"/>
</dbReference>
<comment type="subunit">
    <text evidence="3">Homodimer.</text>
</comment>
<proteinExistence type="evidence at transcript level"/>
<evidence type="ECO:0000256" key="7">
    <source>
        <dbReference type="ARBA" id="ARBA00023004"/>
    </source>
</evidence>
<accession>A0A6A7GD56</accession>
<evidence type="ECO:0000259" key="13">
    <source>
        <dbReference type="Pfam" id="PF00462"/>
    </source>
</evidence>
<comment type="similarity">
    <text evidence="2 10">Belongs to the glutaredoxin family. Monothiol subfamily.</text>
</comment>
<organism evidence="14">
    <name type="scientific">Hirondellea gigas</name>
    <dbReference type="NCBI Taxonomy" id="1518452"/>
    <lineage>
        <taxon>Eukaryota</taxon>
        <taxon>Metazoa</taxon>
        <taxon>Ecdysozoa</taxon>
        <taxon>Arthropoda</taxon>
        <taxon>Crustacea</taxon>
        <taxon>Multicrustacea</taxon>
        <taxon>Malacostraca</taxon>
        <taxon>Eumalacostraca</taxon>
        <taxon>Peracarida</taxon>
        <taxon>Amphipoda</taxon>
        <taxon>Amphilochidea</taxon>
        <taxon>Lysianassida</taxon>
        <taxon>Lysianassidira</taxon>
        <taxon>Lysianassoidea</taxon>
        <taxon>Lysianassidae</taxon>
        <taxon>Hirondellea</taxon>
    </lineage>
</organism>
<feature type="binding site" evidence="11">
    <location>
        <begin position="83"/>
        <end position="84"/>
    </location>
    <ligand>
        <name>glutathione</name>
        <dbReference type="ChEBI" id="CHEBI:57925"/>
    </ligand>
</feature>
<dbReference type="GO" id="GO:0015036">
    <property type="term" value="F:disulfide oxidoreductase activity"/>
    <property type="evidence" value="ECO:0007669"/>
    <property type="project" value="InterPro"/>
</dbReference>
<keyword evidence="7 12" id="KW-0408">Iron</keyword>
<keyword evidence="6 12" id="KW-0479">Metal-binding</keyword>
<evidence type="ECO:0000256" key="10">
    <source>
        <dbReference type="PIRNR" id="PIRNR005894"/>
    </source>
</evidence>
<evidence type="ECO:0000256" key="2">
    <source>
        <dbReference type="ARBA" id="ARBA00009630"/>
    </source>
</evidence>
<feature type="binding site" evidence="12">
    <location>
        <position position="29"/>
    </location>
    <ligand>
        <name>[2Fe-2S] cluster</name>
        <dbReference type="ChEBI" id="CHEBI:190135"/>
        <note>ligand shared between dimeric partners</note>
    </ligand>
</feature>
<dbReference type="PANTHER" id="PTHR10293">
    <property type="entry name" value="GLUTAREDOXIN FAMILY MEMBER"/>
    <property type="match status" value="1"/>
</dbReference>
<evidence type="ECO:0000256" key="9">
    <source>
        <dbReference type="ARBA" id="ARBA00023284"/>
    </source>
</evidence>
<dbReference type="GO" id="GO:0046872">
    <property type="term" value="F:metal ion binding"/>
    <property type="evidence" value="ECO:0007669"/>
    <property type="project" value="UniProtKB-KW"/>
</dbReference>
<protein>
    <recommendedName>
        <fullName evidence="10">Glutaredoxin</fullName>
    </recommendedName>
</protein>
<feature type="domain" description="Glutaredoxin" evidence="13">
    <location>
        <begin position="16"/>
        <end position="80"/>
    </location>
</feature>